<evidence type="ECO:0000256" key="1">
    <source>
        <dbReference type="ARBA" id="ARBA00000077"/>
    </source>
</evidence>
<comment type="caution">
    <text evidence="17">The sequence shown here is derived from an EMBL/GenBank/DDBJ whole genome shotgun (WGS) entry which is preliminary data.</text>
</comment>
<comment type="function">
    <text evidence="4 14">Endonuclease that specifically degrades the RNA of RNA-DNA hybrids.</text>
</comment>
<comment type="subcellular location">
    <subcellularLocation>
        <location evidence="5">Cytoplasm</location>
    </subcellularLocation>
</comment>
<keyword evidence="11 14" id="KW-0378">Hydrolase</keyword>
<dbReference type="EMBL" id="QRAJ01000001">
    <property type="protein sequence ID" value="ROT87622.1"/>
    <property type="molecule type" value="Genomic_DNA"/>
</dbReference>
<name>A0A423UFY8_9BIFI</name>
<reference evidence="17 18" key="1">
    <citation type="submission" date="2018-07" db="EMBL/GenBank/DDBJ databases">
        <title>The role of parmesan cheese in vectoring bovine microbiota.</title>
        <authorList>
            <person name="Lugli G.A."/>
            <person name="Milani C."/>
        </authorList>
    </citation>
    <scope>NUCLEOTIDE SEQUENCE [LARGE SCALE GENOMIC DNA]</scope>
    <source>
        <strain evidence="17 18">BMONG18</strain>
    </source>
</reference>
<dbReference type="GO" id="GO:0046872">
    <property type="term" value="F:metal ion binding"/>
    <property type="evidence" value="ECO:0007669"/>
    <property type="project" value="UniProtKB-KW"/>
</dbReference>
<evidence type="ECO:0000256" key="14">
    <source>
        <dbReference type="RuleBase" id="RU003515"/>
    </source>
</evidence>
<sequence length="278" mass="29478">MTVPAASSRRVPAGSRGHDSAAFHSRASVDSRADDSAGSPGRASAGSRRHTHAVRPTLDLERELAASGYDLLVGFDEVGRGALAGPVMVGAAAIATSDLAKRQVPEGVADSKLLTAHRREGMLDALCSWCTAYAVGQATNTEIDEWGISHALGIAALRALNNIEQHLAVVAPYRIGAILDGPNDYITKALDTFDAPLLAIPAEITTRVKADQQCASVATASVIAKVTRDRLMVSIAQGNPAYRPYHWAQNKGYGSAEHRAAIARYGATDLHRRSWHLV</sequence>
<gene>
    <name evidence="17" type="ORF">BMONG18_0162</name>
</gene>
<evidence type="ECO:0000259" key="16">
    <source>
        <dbReference type="PROSITE" id="PS51975"/>
    </source>
</evidence>
<dbReference type="InterPro" id="IPR036397">
    <property type="entry name" value="RNaseH_sf"/>
</dbReference>
<dbReference type="GO" id="GO:0043137">
    <property type="term" value="P:DNA replication, removal of RNA primer"/>
    <property type="evidence" value="ECO:0007669"/>
    <property type="project" value="TreeGrafter"/>
</dbReference>
<comment type="cofactor">
    <cofactor evidence="3">
        <name>Mg(2+)</name>
        <dbReference type="ChEBI" id="CHEBI:18420"/>
    </cofactor>
</comment>
<proteinExistence type="inferred from homology"/>
<feature type="region of interest" description="Disordered" evidence="15">
    <location>
        <begin position="1"/>
        <end position="55"/>
    </location>
</feature>
<keyword evidence="8 14" id="KW-0540">Nuclease</keyword>
<dbReference type="GO" id="GO:0004523">
    <property type="term" value="F:RNA-DNA hybrid ribonuclease activity"/>
    <property type="evidence" value="ECO:0007669"/>
    <property type="project" value="UniProtKB-EC"/>
</dbReference>
<dbReference type="PANTHER" id="PTHR10954:SF18">
    <property type="entry name" value="RIBONUCLEASE HII"/>
    <property type="match status" value="1"/>
</dbReference>
<dbReference type="CDD" id="cd07182">
    <property type="entry name" value="RNase_HII_bacteria_HII_like"/>
    <property type="match status" value="1"/>
</dbReference>
<dbReference type="Gene3D" id="3.30.420.10">
    <property type="entry name" value="Ribonuclease H-like superfamily/Ribonuclease H"/>
    <property type="match status" value="1"/>
</dbReference>
<dbReference type="Pfam" id="PF01351">
    <property type="entry name" value="RNase_HII"/>
    <property type="match status" value="1"/>
</dbReference>
<dbReference type="SUPFAM" id="SSF53098">
    <property type="entry name" value="Ribonuclease H-like"/>
    <property type="match status" value="1"/>
</dbReference>
<evidence type="ECO:0000313" key="18">
    <source>
        <dbReference type="Proteomes" id="UP000285266"/>
    </source>
</evidence>
<evidence type="ECO:0000256" key="12">
    <source>
        <dbReference type="ARBA" id="ARBA00023211"/>
    </source>
</evidence>
<evidence type="ECO:0000256" key="8">
    <source>
        <dbReference type="ARBA" id="ARBA00022722"/>
    </source>
</evidence>
<organism evidence="17 18">
    <name type="scientific">Bifidobacterium mongoliense</name>
    <dbReference type="NCBI Taxonomy" id="518643"/>
    <lineage>
        <taxon>Bacteria</taxon>
        <taxon>Bacillati</taxon>
        <taxon>Actinomycetota</taxon>
        <taxon>Actinomycetes</taxon>
        <taxon>Bifidobacteriales</taxon>
        <taxon>Bifidobacteriaceae</taxon>
        <taxon>Bifidobacterium</taxon>
    </lineage>
</organism>
<dbReference type="InterPro" id="IPR001352">
    <property type="entry name" value="RNase_HII/HIII"/>
</dbReference>
<comment type="catalytic activity">
    <reaction evidence="1 14">
        <text>Endonucleolytic cleavage to 5'-phosphomonoester.</text>
        <dbReference type="EC" id="3.1.26.4"/>
    </reaction>
</comment>
<evidence type="ECO:0000256" key="13">
    <source>
        <dbReference type="PROSITE-ProRule" id="PRU01319"/>
    </source>
</evidence>
<evidence type="ECO:0000313" key="17">
    <source>
        <dbReference type="EMBL" id="ROT87622.1"/>
    </source>
</evidence>
<keyword evidence="10 14" id="KW-0255">Endonuclease</keyword>
<evidence type="ECO:0000256" key="3">
    <source>
        <dbReference type="ARBA" id="ARBA00001946"/>
    </source>
</evidence>
<dbReference type="InterPro" id="IPR012337">
    <property type="entry name" value="RNaseH-like_sf"/>
</dbReference>
<dbReference type="GO" id="GO:0003723">
    <property type="term" value="F:RNA binding"/>
    <property type="evidence" value="ECO:0007669"/>
    <property type="project" value="UniProtKB-UniRule"/>
</dbReference>
<dbReference type="PROSITE" id="PS51975">
    <property type="entry name" value="RNASE_H_2"/>
    <property type="match status" value="1"/>
</dbReference>
<evidence type="ECO:0000256" key="5">
    <source>
        <dbReference type="ARBA" id="ARBA00004496"/>
    </source>
</evidence>
<dbReference type="NCBIfam" id="NF000595">
    <property type="entry name" value="PRK00015.1-3"/>
    <property type="match status" value="1"/>
</dbReference>
<dbReference type="InterPro" id="IPR024567">
    <property type="entry name" value="RNase_HII/HIII_dom"/>
</dbReference>
<dbReference type="EC" id="3.1.26.4" evidence="14"/>
<protein>
    <recommendedName>
        <fullName evidence="14">Ribonuclease</fullName>
        <ecNumber evidence="14">3.1.26.4</ecNumber>
    </recommendedName>
</protein>
<keyword evidence="9" id="KW-0479">Metal-binding</keyword>
<keyword evidence="12" id="KW-0464">Manganese</keyword>
<evidence type="ECO:0000256" key="6">
    <source>
        <dbReference type="ARBA" id="ARBA00007383"/>
    </source>
</evidence>
<dbReference type="GO" id="GO:0006298">
    <property type="term" value="P:mismatch repair"/>
    <property type="evidence" value="ECO:0007669"/>
    <property type="project" value="TreeGrafter"/>
</dbReference>
<dbReference type="GO" id="GO:0005737">
    <property type="term" value="C:cytoplasm"/>
    <property type="evidence" value="ECO:0007669"/>
    <property type="project" value="UniProtKB-SubCell"/>
</dbReference>
<evidence type="ECO:0000256" key="7">
    <source>
        <dbReference type="ARBA" id="ARBA00022490"/>
    </source>
</evidence>
<feature type="compositionally biased region" description="Basic and acidic residues" evidence="15">
    <location>
        <begin position="16"/>
        <end position="35"/>
    </location>
</feature>
<evidence type="ECO:0000256" key="2">
    <source>
        <dbReference type="ARBA" id="ARBA00001936"/>
    </source>
</evidence>
<dbReference type="Proteomes" id="UP000285266">
    <property type="component" value="Unassembled WGS sequence"/>
</dbReference>
<dbReference type="GO" id="GO:0032299">
    <property type="term" value="C:ribonuclease H2 complex"/>
    <property type="evidence" value="ECO:0007669"/>
    <property type="project" value="TreeGrafter"/>
</dbReference>
<evidence type="ECO:0000256" key="10">
    <source>
        <dbReference type="ARBA" id="ARBA00022759"/>
    </source>
</evidence>
<dbReference type="RefSeq" id="WP_123644320.1">
    <property type="nucleotide sequence ID" value="NZ_QRAJ01000001.1"/>
</dbReference>
<evidence type="ECO:0000256" key="15">
    <source>
        <dbReference type="SAM" id="MobiDB-lite"/>
    </source>
</evidence>
<dbReference type="PANTHER" id="PTHR10954">
    <property type="entry name" value="RIBONUCLEASE H2 SUBUNIT A"/>
    <property type="match status" value="1"/>
</dbReference>
<evidence type="ECO:0000256" key="4">
    <source>
        <dbReference type="ARBA" id="ARBA00004065"/>
    </source>
</evidence>
<feature type="domain" description="RNase H type-2" evidence="16">
    <location>
        <begin position="70"/>
        <end position="278"/>
    </location>
</feature>
<comment type="caution">
    <text evidence="13">Lacks conserved residue(s) required for the propagation of feature annotation.</text>
</comment>
<keyword evidence="7" id="KW-0963">Cytoplasm</keyword>
<accession>A0A423UFY8</accession>
<dbReference type="InterPro" id="IPR022898">
    <property type="entry name" value="RNase_HII"/>
</dbReference>
<feature type="compositionally biased region" description="Low complexity" evidence="15">
    <location>
        <begin position="36"/>
        <end position="46"/>
    </location>
</feature>
<comment type="cofactor">
    <cofactor evidence="2">
        <name>Mn(2+)</name>
        <dbReference type="ChEBI" id="CHEBI:29035"/>
    </cofactor>
</comment>
<comment type="similarity">
    <text evidence="6 14">Belongs to the RNase HII family.</text>
</comment>
<evidence type="ECO:0000256" key="9">
    <source>
        <dbReference type="ARBA" id="ARBA00022723"/>
    </source>
</evidence>
<dbReference type="AlphaFoldDB" id="A0A423UFY8"/>
<evidence type="ECO:0000256" key="11">
    <source>
        <dbReference type="ARBA" id="ARBA00022801"/>
    </source>
</evidence>